<organism evidence="2 3">
    <name type="scientific">Oxalobacter vibrioformis</name>
    <dbReference type="NCBI Taxonomy" id="933080"/>
    <lineage>
        <taxon>Bacteria</taxon>
        <taxon>Pseudomonadati</taxon>
        <taxon>Pseudomonadota</taxon>
        <taxon>Betaproteobacteria</taxon>
        <taxon>Burkholderiales</taxon>
        <taxon>Oxalobacteraceae</taxon>
        <taxon>Oxalobacter</taxon>
    </lineage>
</organism>
<dbReference type="Gene3D" id="1.25.40.10">
    <property type="entry name" value="Tetratricopeptide repeat domain"/>
    <property type="match status" value="2"/>
</dbReference>
<dbReference type="PANTHER" id="PTHR11102">
    <property type="entry name" value="SEL-1-LIKE PROTEIN"/>
    <property type="match status" value="1"/>
</dbReference>
<feature type="region of interest" description="Disordered" evidence="1">
    <location>
        <begin position="343"/>
        <end position="376"/>
    </location>
</feature>
<gene>
    <name evidence="2" type="ORF">NB640_11305</name>
</gene>
<dbReference type="InterPro" id="IPR011990">
    <property type="entry name" value="TPR-like_helical_dom_sf"/>
</dbReference>
<dbReference type="AlphaFoldDB" id="A0A9E9P464"/>
<dbReference type="PANTHER" id="PTHR11102:SF160">
    <property type="entry name" value="ERAD-ASSOCIATED E3 UBIQUITIN-PROTEIN LIGASE COMPONENT HRD3"/>
    <property type="match status" value="1"/>
</dbReference>
<feature type="compositionally biased region" description="Polar residues" evidence="1">
    <location>
        <begin position="350"/>
        <end position="376"/>
    </location>
</feature>
<dbReference type="InterPro" id="IPR006597">
    <property type="entry name" value="Sel1-like"/>
</dbReference>
<dbReference type="Pfam" id="PF08238">
    <property type="entry name" value="Sel1"/>
    <property type="match status" value="6"/>
</dbReference>
<evidence type="ECO:0000313" key="3">
    <source>
        <dbReference type="Proteomes" id="UP001156215"/>
    </source>
</evidence>
<dbReference type="SMART" id="SM00671">
    <property type="entry name" value="SEL1"/>
    <property type="match status" value="6"/>
</dbReference>
<accession>A0A9E9P464</accession>
<reference evidence="2" key="1">
    <citation type="journal article" date="2022" name="Front. Microbiol.">
        <title>New perspectives on an old grouping: The genomic and phenotypic variability of Oxalobacter formigenes and the implications for calcium oxalate stone prevention.</title>
        <authorList>
            <person name="Chmiel J.A."/>
            <person name="Carr C."/>
            <person name="Stuivenberg G.A."/>
            <person name="Venema R."/>
            <person name="Chanyi R.M."/>
            <person name="Al K.F."/>
            <person name="Giguere D."/>
            <person name="Say H."/>
            <person name="Akouris P.P."/>
            <person name="Dominguez Romero S.A."/>
            <person name="Kwong A."/>
            <person name="Tai V."/>
            <person name="Koval S.F."/>
            <person name="Razvi H."/>
            <person name="Bjazevic J."/>
            <person name="Burton J.P."/>
        </authorList>
    </citation>
    <scope>NUCLEOTIDE SEQUENCE</scope>
    <source>
        <strain evidence="2">WoOx3</strain>
    </source>
</reference>
<dbReference type="KEGG" id="ovb:NB640_11305"/>
<dbReference type="EMBL" id="CP098242">
    <property type="protein sequence ID" value="WAW09796.1"/>
    <property type="molecule type" value="Genomic_DNA"/>
</dbReference>
<evidence type="ECO:0000256" key="1">
    <source>
        <dbReference type="SAM" id="MobiDB-lite"/>
    </source>
</evidence>
<dbReference type="InterPro" id="IPR050767">
    <property type="entry name" value="Sel1_AlgK"/>
</dbReference>
<dbReference type="Proteomes" id="UP001156215">
    <property type="component" value="Chromosome"/>
</dbReference>
<keyword evidence="3" id="KW-1185">Reference proteome</keyword>
<dbReference type="RefSeq" id="WP_269308800.1">
    <property type="nucleotide sequence ID" value="NZ_CP098242.1"/>
</dbReference>
<protein>
    <submittedName>
        <fullName evidence="2">SEL1-like repeat protein</fullName>
    </submittedName>
</protein>
<evidence type="ECO:0000313" key="2">
    <source>
        <dbReference type="EMBL" id="WAW09796.1"/>
    </source>
</evidence>
<dbReference type="SUPFAM" id="SSF81901">
    <property type="entry name" value="HCP-like"/>
    <property type="match status" value="2"/>
</dbReference>
<proteinExistence type="predicted"/>
<sequence>MPMTPPLFDMRQRQESAVLLQDGQKSGWCCSKQWFRNTILMVSFLACSSWGGAEETGLNAQQYLSRLPEIQKEAEAGNVSEQSRLAILYMAGIEGKPDYKNGSYWLKKAAKQDSVFAETLLAFMYVEGLGVPQDFDEAVHWAHKSAAYNNYAGQLIMGALYEAGAGVTQSDKKAAEWYEKSAQYEKDMGARYKLGMMYLEGRGVEKNIRTAENWLMRGAEKGDAHACYQLGMMHYEGKGVAQDYFLALDWFGRAAAIGIPEKSRILKEIFWDVYVPGEEYSKTIGLFMKRDPLVKANANYMLGNMCETGTGIEKDLEKARFYYTRAADEGHVEAKMRLNVLSGKTVPETARSQPAPSKNQSGEKSATSAGPDTAPQ</sequence>
<name>A0A9E9P464_9BURK</name>